<dbReference type="PANTHER" id="PTHR30336">
    <property type="entry name" value="INNER MEMBRANE PROTEIN, PROBABLE PERMEASE"/>
    <property type="match status" value="1"/>
</dbReference>
<keyword evidence="1" id="KW-0472">Membrane</keyword>
<sequence>MIYALSKLFTYTLMPPALFIWTLLLASFGYLKRVMFLLALLFWFLSTQIGAHLLLEPLENMHLPKKAVNPRYVVVLGGGYDKGALPLSAHATERLLMGLAVAKEHNATLVYTGYEAKYAKKEIVFLQKRFDFTLPVIYEDRSLDTYQNAAYCAKMLPTKEIYLVTSAVHMPRAYRLFTHFGFRITPVKTDFRIKSALELSALFPKMDYFDASYAALHEYIGLLSLIVRGI</sequence>
<dbReference type="Gene3D" id="3.40.50.620">
    <property type="entry name" value="HUPs"/>
    <property type="match status" value="1"/>
</dbReference>
<dbReference type="Proteomes" id="UP000192602">
    <property type="component" value="Unassembled WGS sequence"/>
</dbReference>
<evidence type="ECO:0000313" key="4">
    <source>
        <dbReference type="Proteomes" id="UP000192602"/>
    </source>
</evidence>
<evidence type="ECO:0000256" key="1">
    <source>
        <dbReference type="SAM" id="Phobius"/>
    </source>
</evidence>
<dbReference type="OrthoDB" id="9809813at2"/>
<feature type="transmembrane region" description="Helical" evidence="1">
    <location>
        <begin position="36"/>
        <end position="55"/>
    </location>
</feature>
<dbReference type="STRING" id="1069081.SAMN05660197_0515"/>
<keyword evidence="1" id="KW-0812">Transmembrane</keyword>
<proteinExistence type="predicted"/>
<dbReference type="CDD" id="cd06259">
    <property type="entry name" value="YdcF-like"/>
    <property type="match status" value="1"/>
</dbReference>
<name>A0A1W1WRA8_9BACT</name>
<dbReference type="Pfam" id="PF02698">
    <property type="entry name" value="DUF218"/>
    <property type="match status" value="1"/>
</dbReference>
<feature type="transmembrane region" description="Helical" evidence="1">
    <location>
        <begin position="12"/>
        <end position="30"/>
    </location>
</feature>
<dbReference type="RefSeq" id="WP_084275013.1">
    <property type="nucleotide sequence ID" value="NZ_AP026671.1"/>
</dbReference>
<organism evidence="3 4">
    <name type="scientific">Nitratiruptor tergarcus DSM 16512</name>
    <dbReference type="NCBI Taxonomy" id="1069081"/>
    <lineage>
        <taxon>Bacteria</taxon>
        <taxon>Pseudomonadati</taxon>
        <taxon>Campylobacterota</taxon>
        <taxon>Epsilonproteobacteria</taxon>
        <taxon>Nautiliales</taxon>
        <taxon>Nitratiruptoraceae</taxon>
        <taxon>Nitratiruptor</taxon>
    </lineage>
</organism>
<protein>
    <submittedName>
        <fullName evidence="3">Uncharacterized SAM-binding protein YcdF, DUF218 family</fullName>
    </submittedName>
</protein>
<dbReference type="InterPro" id="IPR003848">
    <property type="entry name" value="DUF218"/>
</dbReference>
<evidence type="ECO:0000313" key="3">
    <source>
        <dbReference type="EMBL" id="SMC08749.1"/>
    </source>
</evidence>
<dbReference type="InterPro" id="IPR014729">
    <property type="entry name" value="Rossmann-like_a/b/a_fold"/>
</dbReference>
<dbReference type="PANTHER" id="PTHR30336:SF4">
    <property type="entry name" value="ENVELOPE BIOGENESIS FACTOR ELYC"/>
    <property type="match status" value="1"/>
</dbReference>
<dbReference type="EMBL" id="FWWZ01000001">
    <property type="protein sequence ID" value="SMC08749.1"/>
    <property type="molecule type" value="Genomic_DNA"/>
</dbReference>
<accession>A0A1W1WRA8</accession>
<dbReference type="InterPro" id="IPR051599">
    <property type="entry name" value="Cell_Envelope_Assoc"/>
</dbReference>
<evidence type="ECO:0000259" key="2">
    <source>
        <dbReference type="Pfam" id="PF02698"/>
    </source>
</evidence>
<keyword evidence="4" id="KW-1185">Reference proteome</keyword>
<dbReference type="GO" id="GO:0005886">
    <property type="term" value="C:plasma membrane"/>
    <property type="evidence" value="ECO:0007669"/>
    <property type="project" value="TreeGrafter"/>
</dbReference>
<dbReference type="GO" id="GO:0043164">
    <property type="term" value="P:Gram-negative-bacterium-type cell wall biogenesis"/>
    <property type="evidence" value="ECO:0007669"/>
    <property type="project" value="TreeGrafter"/>
</dbReference>
<gene>
    <name evidence="3" type="ORF">SAMN05660197_0515</name>
</gene>
<keyword evidence="1" id="KW-1133">Transmembrane helix</keyword>
<feature type="domain" description="DUF218" evidence="2">
    <location>
        <begin position="72"/>
        <end position="221"/>
    </location>
</feature>
<dbReference type="AlphaFoldDB" id="A0A1W1WRA8"/>
<dbReference type="GO" id="GO:0000270">
    <property type="term" value="P:peptidoglycan metabolic process"/>
    <property type="evidence" value="ECO:0007669"/>
    <property type="project" value="TreeGrafter"/>
</dbReference>
<reference evidence="4" key="1">
    <citation type="submission" date="2017-04" db="EMBL/GenBank/DDBJ databases">
        <authorList>
            <person name="Varghese N."/>
            <person name="Submissions S."/>
        </authorList>
    </citation>
    <scope>NUCLEOTIDE SEQUENCE [LARGE SCALE GENOMIC DNA]</scope>
    <source>
        <strain evidence="4">DSM 16512</strain>
    </source>
</reference>